<evidence type="ECO:0000256" key="5">
    <source>
        <dbReference type="ARBA" id="ARBA00022692"/>
    </source>
</evidence>
<feature type="transmembrane region" description="Helical" evidence="14">
    <location>
        <begin position="12"/>
        <end position="36"/>
    </location>
</feature>
<evidence type="ECO:0000256" key="10">
    <source>
        <dbReference type="ARBA" id="ARBA00022989"/>
    </source>
</evidence>
<feature type="transmembrane region" description="Helical" evidence="14">
    <location>
        <begin position="99"/>
        <end position="120"/>
    </location>
</feature>
<keyword evidence="10 14" id="KW-1133">Transmembrane helix</keyword>
<keyword evidence="9 14" id="KW-0862">Zinc</keyword>
<dbReference type="SUPFAM" id="SSF54631">
    <property type="entry name" value="CBS-domain pair"/>
    <property type="match status" value="1"/>
</dbReference>
<evidence type="ECO:0000256" key="4">
    <source>
        <dbReference type="ARBA" id="ARBA00022670"/>
    </source>
</evidence>
<reference evidence="17" key="1">
    <citation type="submission" date="2023-06" db="EMBL/GenBank/DDBJ databases">
        <title>Genomic of Parafulvivirga corallium.</title>
        <authorList>
            <person name="Wang G."/>
        </authorList>
    </citation>
    <scope>NUCLEOTIDE SEQUENCE</scope>
    <source>
        <strain evidence="17">BMA10</strain>
    </source>
</reference>
<keyword evidence="3 14" id="KW-1003">Cell membrane</keyword>
<evidence type="ECO:0000256" key="3">
    <source>
        <dbReference type="ARBA" id="ARBA00022475"/>
    </source>
</evidence>
<evidence type="ECO:0000259" key="16">
    <source>
        <dbReference type="PROSITE" id="PS51371"/>
    </source>
</evidence>
<evidence type="ECO:0000256" key="13">
    <source>
        <dbReference type="ARBA" id="ARBA00023136"/>
    </source>
</evidence>
<name>A0ABT8KXZ0_9BACT</name>
<dbReference type="RefSeq" id="WP_346755043.1">
    <property type="nucleotide sequence ID" value="NZ_JAUJEA010000014.1"/>
</dbReference>
<comment type="subcellular location">
    <subcellularLocation>
        <location evidence="1 14">Cell membrane</location>
        <topology evidence="1 14">Multi-pass membrane protein</topology>
    </subcellularLocation>
</comment>
<accession>A0ABT8KXZ0</accession>
<evidence type="ECO:0000256" key="2">
    <source>
        <dbReference type="ARBA" id="ARBA00007931"/>
    </source>
</evidence>
<dbReference type="Pfam" id="PF02163">
    <property type="entry name" value="Peptidase_M50"/>
    <property type="match status" value="2"/>
</dbReference>
<dbReference type="InterPro" id="IPR016483">
    <property type="entry name" value="UCP006404_Pept_M50_CBS"/>
</dbReference>
<proteinExistence type="inferred from homology"/>
<feature type="transmembrane region" description="Helical" evidence="14">
    <location>
        <begin position="42"/>
        <end position="65"/>
    </location>
</feature>
<comment type="cofactor">
    <cofactor evidence="14">
        <name>Zn(2+)</name>
        <dbReference type="ChEBI" id="CHEBI:29105"/>
    </cofactor>
    <text evidence="14">Binds 1 zinc ion per subunit.</text>
</comment>
<feature type="transmembrane region" description="Helical" evidence="14">
    <location>
        <begin position="140"/>
        <end position="160"/>
    </location>
</feature>
<evidence type="ECO:0000256" key="1">
    <source>
        <dbReference type="ARBA" id="ARBA00004651"/>
    </source>
</evidence>
<keyword evidence="7" id="KW-0677">Repeat</keyword>
<dbReference type="GO" id="GO:0006508">
    <property type="term" value="P:proteolysis"/>
    <property type="evidence" value="ECO:0007669"/>
    <property type="project" value="UniProtKB-KW"/>
</dbReference>
<evidence type="ECO:0000256" key="6">
    <source>
        <dbReference type="ARBA" id="ARBA00022723"/>
    </source>
</evidence>
<dbReference type="InterPro" id="IPR008915">
    <property type="entry name" value="Peptidase_M50"/>
</dbReference>
<dbReference type="Gene3D" id="3.10.580.10">
    <property type="entry name" value="CBS-domain"/>
    <property type="match status" value="1"/>
</dbReference>
<keyword evidence="6 14" id="KW-0479">Metal-binding</keyword>
<keyword evidence="11 14" id="KW-0482">Metalloprotease</keyword>
<evidence type="ECO:0000256" key="11">
    <source>
        <dbReference type="ARBA" id="ARBA00023049"/>
    </source>
</evidence>
<evidence type="ECO:0000256" key="7">
    <source>
        <dbReference type="ARBA" id="ARBA00022737"/>
    </source>
</evidence>
<dbReference type="PIRSF" id="PIRSF006404">
    <property type="entry name" value="UCP006404_Pept_M50_CBS"/>
    <property type="match status" value="1"/>
</dbReference>
<protein>
    <recommendedName>
        <fullName evidence="14">Zinc metalloprotease</fullName>
    </recommendedName>
</protein>
<dbReference type="Pfam" id="PF00571">
    <property type="entry name" value="CBS"/>
    <property type="match status" value="2"/>
</dbReference>
<keyword evidence="18" id="KW-1185">Reference proteome</keyword>
<dbReference type="InterPro" id="IPR046342">
    <property type="entry name" value="CBS_dom_sf"/>
</dbReference>
<keyword evidence="5 14" id="KW-0812">Transmembrane</keyword>
<comment type="caution">
    <text evidence="17">The sequence shown here is derived from an EMBL/GenBank/DDBJ whole genome shotgun (WGS) entry which is preliminary data.</text>
</comment>
<keyword evidence="8 14" id="KW-0378">Hydrolase</keyword>
<sequence>MKWSLYLGSYAGIKVFIHWTFVILLGWIGLTGIYAGDDLLTILWQLLFIICIFLCVTLHEFGHALMAKKFKFKTKDITLLPIGGLARLERMPEKPNQELKVAIAGPIVNVIIAMILAIPLGLGGNMPGIESISKINAGNFVFMLAVVNVILAVFNLIPAFPMDGGRIFRALLAYKYARPVATKIAASFGQFIAILFVFLGLFSNPFLVLIGIFIYLGAQAESNYVQIKDDLHGYYVRDVIMHRFDRLRIDDHLSVAVSIILDSQVKDFLVMDGENVVGTLSREDVIKALRENGQDPFIGDIMNKKLIILDPDTPLEKLYEKKQGQKQALMPVIKDHQLLGVLDLENVMEFMTVKNALQNRKDPLYV</sequence>
<organism evidence="17 18">
    <name type="scientific">Splendidivirga corallicola</name>
    <dbReference type="NCBI Taxonomy" id="3051826"/>
    <lineage>
        <taxon>Bacteria</taxon>
        <taxon>Pseudomonadati</taxon>
        <taxon>Bacteroidota</taxon>
        <taxon>Cytophagia</taxon>
        <taxon>Cytophagales</taxon>
        <taxon>Splendidivirgaceae</taxon>
        <taxon>Splendidivirga</taxon>
    </lineage>
</organism>
<evidence type="ECO:0000256" key="12">
    <source>
        <dbReference type="ARBA" id="ARBA00023122"/>
    </source>
</evidence>
<dbReference type="PROSITE" id="PS51371">
    <property type="entry name" value="CBS"/>
    <property type="match status" value="1"/>
</dbReference>
<evidence type="ECO:0000256" key="9">
    <source>
        <dbReference type="ARBA" id="ARBA00022833"/>
    </source>
</evidence>
<dbReference type="CDD" id="cd06164">
    <property type="entry name" value="S2P-M50_SpoIVFB_CBS"/>
    <property type="match status" value="1"/>
</dbReference>
<keyword evidence="13 14" id="KW-0472">Membrane</keyword>
<feature type="transmembrane region" description="Helical" evidence="14">
    <location>
        <begin position="191"/>
        <end position="216"/>
    </location>
</feature>
<evidence type="ECO:0000256" key="8">
    <source>
        <dbReference type="ARBA" id="ARBA00022801"/>
    </source>
</evidence>
<keyword evidence="12 15" id="KW-0129">CBS domain</keyword>
<dbReference type="EMBL" id="JAUJEA010000014">
    <property type="protein sequence ID" value="MDN5205019.1"/>
    <property type="molecule type" value="Genomic_DNA"/>
</dbReference>
<dbReference type="InterPro" id="IPR000644">
    <property type="entry name" value="CBS_dom"/>
</dbReference>
<comment type="similarity">
    <text evidence="2 14">Belongs to the peptidase M50B family.</text>
</comment>
<dbReference type="PANTHER" id="PTHR39188:SF3">
    <property type="entry name" value="STAGE IV SPORULATION PROTEIN FB"/>
    <property type="match status" value="1"/>
</dbReference>
<evidence type="ECO:0000256" key="15">
    <source>
        <dbReference type="PROSITE-ProRule" id="PRU00703"/>
    </source>
</evidence>
<dbReference type="PANTHER" id="PTHR39188">
    <property type="entry name" value="MEMBRANE-ASSOCIATED ZINC METALLOPROTEASE M50B"/>
    <property type="match status" value="1"/>
</dbReference>
<feature type="domain" description="CBS" evidence="16">
    <location>
        <begin position="302"/>
        <end position="357"/>
    </location>
</feature>
<dbReference type="GO" id="GO:0008233">
    <property type="term" value="F:peptidase activity"/>
    <property type="evidence" value="ECO:0007669"/>
    <property type="project" value="UniProtKB-KW"/>
</dbReference>
<gene>
    <name evidence="17" type="ORF">QQ008_26760</name>
</gene>
<evidence type="ECO:0000313" key="17">
    <source>
        <dbReference type="EMBL" id="MDN5205019.1"/>
    </source>
</evidence>
<dbReference type="Proteomes" id="UP001172082">
    <property type="component" value="Unassembled WGS sequence"/>
</dbReference>
<keyword evidence="4 14" id="KW-0645">Protease</keyword>
<evidence type="ECO:0000256" key="14">
    <source>
        <dbReference type="PIRNR" id="PIRNR006404"/>
    </source>
</evidence>
<evidence type="ECO:0000313" key="18">
    <source>
        <dbReference type="Proteomes" id="UP001172082"/>
    </source>
</evidence>